<accession>A0A3N6LZ97</accession>
<comment type="caution">
    <text evidence="3">The sequence shown here is derived from an EMBL/GenBank/DDBJ whole genome shotgun (WGS) entry which is preliminary data.</text>
</comment>
<dbReference type="EMBL" id="REFY01000005">
    <property type="protein sequence ID" value="RQG88063.1"/>
    <property type="molecule type" value="Genomic_DNA"/>
</dbReference>
<dbReference type="GO" id="GO:0030976">
    <property type="term" value="F:thiamine pyrophosphate binding"/>
    <property type="evidence" value="ECO:0007669"/>
    <property type="project" value="TreeGrafter"/>
</dbReference>
<dbReference type="GO" id="GO:0030975">
    <property type="term" value="F:thiamine binding"/>
    <property type="evidence" value="ECO:0007669"/>
    <property type="project" value="TreeGrafter"/>
</dbReference>
<keyword evidence="4" id="KW-1185">Reference proteome</keyword>
<dbReference type="PANTHER" id="PTHR30006">
    <property type="entry name" value="THIAMINE-BINDING PERIPLASMIC PROTEIN-RELATED"/>
    <property type="match status" value="1"/>
</dbReference>
<keyword evidence="1" id="KW-0732">Signal</keyword>
<protein>
    <submittedName>
        <fullName evidence="3">Extracellular solute-binding protein</fullName>
    </submittedName>
</protein>
<name>A0A3N6LZ97_9EURY</name>
<dbReference type="Pfam" id="PF13416">
    <property type="entry name" value="SBP_bac_8"/>
    <property type="match status" value="1"/>
</dbReference>
<feature type="region of interest" description="Disordered" evidence="2">
    <location>
        <begin position="40"/>
        <end position="69"/>
    </location>
</feature>
<evidence type="ECO:0000313" key="4">
    <source>
        <dbReference type="Proteomes" id="UP000273828"/>
    </source>
</evidence>
<proteinExistence type="predicted"/>
<evidence type="ECO:0000256" key="1">
    <source>
        <dbReference type="ARBA" id="ARBA00022729"/>
    </source>
</evidence>
<reference evidence="3 4" key="1">
    <citation type="submission" date="2018-10" db="EMBL/GenBank/DDBJ databases">
        <title>Natrarchaeobius chitinivorans gen. nov., sp. nov., and Natrarchaeobius haloalkaliphilus sp. nov., alkaliphilic, chitin-utilizing haloarchaea from hypersaline alkaline lakes.</title>
        <authorList>
            <person name="Sorokin D.Y."/>
            <person name="Elcheninov A.G."/>
            <person name="Kostrikina N.A."/>
            <person name="Bale N.J."/>
            <person name="Sinninghe Damste J.S."/>
            <person name="Khijniak T.V."/>
            <person name="Kublanov I.V."/>
            <person name="Toshchakov S.V."/>
        </authorList>
    </citation>
    <scope>NUCLEOTIDE SEQUENCE [LARGE SCALE GENOMIC DNA]</scope>
    <source>
        <strain evidence="3 4">AArcht-Sl</strain>
    </source>
</reference>
<dbReference type="GO" id="GO:0015888">
    <property type="term" value="P:thiamine transport"/>
    <property type="evidence" value="ECO:0007669"/>
    <property type="project" value="TreeGrafter"/>
</dbReference>
<feature type="region of interest" description="Disordered" evidence="2">
    <location>
        <begin position="1"/>
        <end position="21"/>
    </location>
</feature>
<feature type="compositionally biased region" description="Gly residues" evidence="2">
    <location>
        <begin position="40"/>
        <end position="52"/>
    </location>
</feature>
<gene>
    <name evidence="3" type="ORF">EA462_14535</name>
</gene>
<dbReference type="Gene3D" id="3.40.190.10">
    <property type="entry name" value="Periplasmic binding protein-like II"/>
    <property type="match status" value="2"/>
</dbReference>
<organism evidence="3 4">
    <name type="scientific">Natrarchaeobius halalkaliphilus</name>
    <dbReference type="NCBI Taxonomy" id="1679091"/>
    <lineage>
        <taxon>Archaea</taxon>
        <taxon>Methanobacteriati</taxon>
        <taxon>Methanobacteriota</taxon>
        <taxon>Stenosarchaea group</taxon>
        <taxon>Halobacteria</taxon>
        <taxon>Halobacteriales</taxon>
        <taxon>Natrialbaceae</taxon>
        <taxon>Natrarchaeobius</taxon>
    </lineage>
</organism>
<evidence type="ECO:0000256" key="2">
    <source>
        <dbReference type="SAM" id="MobiDB-lite"/>
    </source>
</evidence>
<dbReference type="SUPFAM" id="SSF53850">
    <property type="entry name" value="Periplasmic binding protein-like II"/>
    <property type="match status" value="1"/>
</dbReference>
<evidence type="ECO:0000313" key="3">
    <source>
        <dbReference type="EMBL" id="RQG88063.1"/>
    </source>
</evidence>
<dbReference type="PANTHER" id="PTHR30006:SF2">
    <property type="entry name" value="ABC TRANSPORTER SUBSTRATE-BINDING PROTEIN"/>
    <property type="match status" value="1"/>
</dbReference>
<dbReference type="AlphaFoldDB" id="A0A3N6LZ97"/>
<sequence length="402" mass="44708">MCANDVVGNTPSETRRQPVSRRTMLAGGATVVGTSIAGCLGGDGNGNGNGGDDSGEQTQPDSEEPEKPDQITVRAWGGIWQDSLESNVGEVFTDETGIDVVYDNTDGPVMRGDIRTAIQQDREPPITVVWDLNTITHTSYRQELAAPLDPEVVTNTDQMSDSARPDVDGDLPYVNLYSYTYALCYNEDVLEDLTGDREPVDSWDELWDSQYEDMLGAYNDPPGDGLIPVLAELSDTEPGPADEMEPAWDLARELEPNIGYLGTDQSLGQVLQEEQIAYAMAYLPNNIVAPKDDGVPVDWTIPEEGALVRMDSMYTPRNLDESQQYWGQRFINTALEEDVQQNWMEELQVPMLHQNIDPLEWMDDDPAFPTSQEEFDQLLTTDLDVYAEHSSGWFEEFSQITA</sequence>
<dbReference type="InterPro" id="IPR006059">
    <property type="entry name" value="SBP"/>
</dbReference>
<dbReference type="Proteomes" id="UP000273828">
    <property type="component" value="Unassembled WGS sequence"/>
</dbReference>